<dbReference type="InterPro" id="IPR021109">
    <property type="entry name" value="Peptidase_aspartic_dom_sf"/>
</dbReference>
<dbReference type="InterPro" id="IPR034164">
    <property type="entry name" value="Pepsin-like_dom"/>
</dbReference>
<feature type="transmembrane region" description="Helical" evidence="5">
    <location>
        <begin position="435"/>
        <end position="457"/>
    </location>
</feature>
<evidence type="ECO:0000256" key="4">
    <source>
        <dbReference type="SAM" id="MobiDB-lite"/>
    </source>
</evidence>
<dbReference type="Proteomes" id="UP001063166">
    <property type="component" value="Unassembled WGS sequence"/>
</dbReference>
<keyword evidence="6" id="KW-0732">Signal</keyword>
<evidence type="ECO:0000256" key="5">
    <source>
        <dbReference type="SAM" id="Phobius"/>
    </source>
</evidence>
<feature type="chain" id="PRO_5040171322" evidence="6">
    <location>
        <begin position="21"/>
        <end position="533"/>
    </location>
</feature>
<reference evidence="8" key="1">
    <citation type="submission" date="2022-07" db="EMBL/GenBank/DDBJ databases">
        <title>The genome of Lyophyllum shimeji provides insight into the initial evolution of ectomycorrhizal fungal genome.</title>
        <authorList>
            <person name="Kobayashi Y."/>
            <person name="Shibata T."/>
            <person name="Hirakawa H."/>
            <person name="Shigenobu S."/>
            <person name="Nishiyama T."/>
            <person name="Yamada A."/>
            <person name="Hasebe M."/>
            <person name="Kawaguchi M."/>
        </authorList>
    </citation>
    <scope>NUCLEOTIDE SEQUENCE</scope>
    <source>
        <strain evidence="8">AT787</strain>
    </source>
</reference>
<evidence type="ECO:0000313" key="9">
    <source>
        <dbReference type="Proteomes" id="UP001063166"/>
    </source>
</evidence>
<dbReference type="AlphaFoldDB" id="A0A9P3PLN7"/>
<dbReference type="Gene3D" id="2.40.70.10">
    <property type="entry name" value="Acid Proteases"/>
    <property type="match status" value="2"/>
</dbReference>
<dbReference type="CDD" id="cd05471">
    <property type="entry name" value="pepsin_like"/>
    <property type="match status" value="1"/>
</dbReference>
<dbReference type="GO" id="GO:0006508">
    <property type="term" value="P:proteolysis"/>
    <property type="evidence" value="ECO:0007669"/>
    <property type="project" value="UniProtKB-KW"/>
</dbReference>
<dbReference type="OrthoDB" id="15189at2759"/>
<dbReference type="PROSITE" id="PS51767">
    <property type="entry name" value="PEPTIDASE_A1"/>
    <property type="match status" value="1"/>
</dbReference>
<evidence type="ECO:0000259" key="7">
    <source>
        <dbReference type="PROSITE" id="PS51767"/>
    </source>
</evidence>
<feature type="compositionally biased region" description="Polar residues" evidence="4">
    <location>
        <begin position="470"/>
        <end position="479"/>
    </location>
</feature>
<dbReference type="EMBL" id="BRPK01000005">
    <property type="protein sequence ID" value="GLB38617.1"/>
    <property type="molecule type" value="Genomic_DNA"/>
</dbReference>
<name>A0A9P3PLN7_LYOSH</name>
<keyword evidence="5" id="KW-1133">Transmembrane helix</keyword>
<evidence type="ECO:0000256" key="1">
    <source>
        <dbReference type="ARBA" id="ARBA00007447"/>
    </source>
</evidence>
<accession>A0A9P3PLN7</accession>
<comment type="similarity">
    <text evidence="1 3">Belongs to the peptidase A1 family.</text>
</comment>
<evidence type="ECO:0000256" key="2">
    <source>
        <dbReference type="ARBA" id="ARBA00022750"/>
    </source>
</evidence>
<protein>
    <submittedName>
        <fullName evidence="8">Peptidase A1 family protein</fullName>
    </submittedName>
</protein>
<dbReference type="InterPro" id="IPR001969">
    <property type="entry name" value="Aspartic_peptidase_AS"/>
</dbReference>
<evidence type="ECO:0000313" key="8">
    <source>
        <dbReference type="EMBL" id="GLB38617.1"/>
    </source>
</evidence>
<organism evidence="8 9">
    <name type="scientific">Lyophyllum shimeji</name>
    <name type="common">Hon-shimeji</name>
    <name type="synonym">Tricholoma shimeji</name>
    <dbReference type="NCBI Taxonomy" id="47721"/>
    <lineage>
        <taxon>Eukaryota</taxon>
        <taxon>Fungi</taxon>
        <taxon>Dikarya</taxon>
        <taxon>Basidiomycota</taxon>
        <taxon>Agaricomycotina</taxon>
        <taxon>Agaricomycetes</taxon>
        <taxon>Agaricomycetidae</taxon>
        <taxon>Agaricales</taxon>
        <taxon>Tricholomatineae</taxon>
        <taxon>Lyophyllaceae</taxon>
        <taxon>Lyophyllum</taxon>
    </lineage>
</organism>
<dbReference type="InterPro" id="IPR001461">
    <property type="entry name" value="Aspartic_peptidase_A1"/>
</dbReference>
<dbReference type="GO" id="GO:0004190">
    <property type="term" value="F:aspartic-type endopeptidase activity"/>
    <property type="evidence" value="ECO:0007669"/>
    <property type="project" value="UniProtKB-KW"/>
</dbReference>
<dbReference type="PANTHER" id="PTHR47966:SF51">
    <property type="entry name" value="BETA-SITE APP-CLEAVING ENZYME, ISOFORM A-RELATED"/>
    <property type="match status" value="1"/>
</dbReference>
<dbReference type="SUPFAM" id="SSF50630">
    <property type="entry name" value="Acid proteases"/>
    <property type="match status" value="1"/>
</dbReference>
<dbReference type="PRINTS" id="PR00792">
    <property type="entry name" value="PEPSIN"/>
</dbReference>
<dbReference type="PANTHER" id="PTHR47966">
    <property type="entry name" value="BETA-SITE APP-CLEAVING ENZYME, ISOFORM A-RELATED"/>
    <property type="match status" value="1"/>
</dbReference>
<keyword evidence="2 3" id="KW-0064">Aspartyl protease</keyword>
<dbReference type="InterPro" id="IPR033121">
    <property type="entry name" value="PEPTIDASE_A1"/>
</dbReference>
<sequence>MRISHVALFVLAYLVAAVCALRLDLHGVRKPHSSSRLRPRTRGSELNNTADISYYADIKIGGKVYTLLVDTGSSDLWISGRVPNSSRTQFSSAVSYAVGSVEGPVKTAEVEFAGYKIPDQAYLEVTPNVEHTEGDGIIGLGPNDGSNIYQEMQAVAGAALVDRIFLQNRTTPNYLTFLLGRSDDPTDFYSGAFSIGEVIDGFENVLKQPKLPVSNVPNHQLHDQHFQLLLDEDGLIGPDGTAIPVYTEVIPTTDLKRATVVIDTGFSLPQVPSAVASAIYSRFAGAQLVNVASVGKIWVLSCHQEVNITFKFNGRPYPIHPLDATLDPKTIGLSGVTDVTGRPMCIGTFQPFSYNRGSNPNYDMVLGMAFLRNVYALIDYGDFIVGSDGRDAPYVQFLSTTDLAEAHTDFVKIRLDGVDTTANQTLVKHHAIQPWMYYVIMTIVGVVIFAGISFFFICRAKRNDKLAEASDTSPQQSPAPQMRVSIVPRGPPSYHGHTALVPDVLQPPQLYGAHGGAPPPGHVHMPRYYTTHD</sequence>
<keyword evidence="3" id="KW-0645">Protease</keyword>
<keyword evidence="5" id="KW-0472">Membrane</keyword>
<feature type="signal peptide" evidence="6">
    <location>
        <begin position="1"/>
        <end position="20"/>
    </location>
</feature>
<keyword evidence="9" id="KW-1185">Reference proteome</keyword>
<dbReference type="Pfam" id="PF00026">
    <property type="entry name" value="Asp"/>
    <property type="match status" value="2"/>
</dbReference>
<gene>
    <name evidence="8" type="ORF">LshimejAT787_0504820</name>
</gene>
<comment type="caution">
    <text evidence="8">The sequence shown here is derived from an EMBL/GenBank/DDBJ whole genome shotgun (WGS) entry which is preliminary data.</text>
</comment>
<keyword evidence="5" id="KW-0812">Transmembrane</keyword>
<keyword evidence="3" id="KW-0378">Hydrolase</keyword>
<proteinExistence type="inferred from homology"/>
<dbReference type="PROSITE" id="PS00141">
    <property type="entry name" value="ASP_PROTEASE"/>
    <property type="match status" value="1"/>
</dbReference>
<feature type="domain" description="Peptidase A1" evidence="7">
    <location>
        <begin position="54"/>
        <end position="388"/>
    </location>
</feature>
<feature type="region of interest" description="Disordered" evidence="4">
    <location>
        <begin position="468"/>
        <end position="488"/>
    </location>
</feature>
<evidence type="ECO:0000256" key="6">
    <source>
        <dbReference type="SAM" id="SignalP"/>
    </source>
</evidence>
<evidence type="ECO:0000256" key="3">
    <source>
        <dbReference type="RuleBase" id="RU000454"/>
    </source>
</evidence>